<name>A0A165V3J2_9AGAM</name>
<sequence length="275" mass="31767">MSLTRRVEIGLFLSSGALASDLRNHCVPILEVLDPPEEDDLVLLVMPFLCDYDSPAFDTFGETIAFFKQVFEGLQFMHTLHVAHRDCDGRNIMMDGIHLYPGGFHPMNTDVKPDVSGWARHYSRTERPAKYYFVDFGISRRYSPEDGPPREPPILGGDRSVPEFQNSDEPVDPFPTDIYYLGNMIREDFIQAKYGFEFMEPLVSDMVQNDPSKRPTIDEVVARFEDIQKSLSSWKLRSRVAERDSVAMIEIYRSLVHWRRRIKYIIMRTPAVPLP</sequence>
<dbReference type="Proteomes" id="UP000076761">
    <property type="component" value="Unassembled WGS sequence"/>
</dbReference>
<organism evidence="2 3">
    <name type="scientific">Neolentinus lepideus HHB14362 ss-1</name>
    <dbReference type="NCBI Taxonomy" id="1314782"/>
    <lineage>
        <taxon>Eukaryota</taxon>
        <taxon>Fungi</taxon>
        <taxon>Dikarya</taxon>
        <taxon>Basidiomycota</taxon>
        <taxon>Agaricomycotina</taxon>
        <taxon>Agaricomycetes</taxon>
        <taxon>Gloeophyllales</taxon>
        <taxon>Gloeophyllaceae</taxon>
        <taxon>Neolentinus</taxon>
    </lineage>
</organism>
<dbReference type="InParanoid" id="A0A165V3J2"/>
<dbReference type="InterPro" id="IPR011009">
    <property type="entry name" value="Kinase-like_dom_sf"/>
</dbReference>
<evidence type="ECO:0000313" key="2">
    <source>
        <dbReference type="EMBL" id="KZT29105.1"/>
    </source>
</evidence>
<proteinExistence type="predicted"/>
<keyword evidence="3" id="KW-1185">Reference proteome</keyword>
<evidence type="ECO:0000259" key="1">
    <source>
        <dbReference type="PROSITE" id="PS50011"/>
    </source>
</evidence>
<protein>
    <recommendedName>
        <fullName evidence="1">Protein kinase domain-containing protein</fullName>
    </recommendedName>
</protein>
<feature type="domain" description="Protein kinase" evidence="1">
    <location>
        <begin position="1"/>
        <end position="255"/>
    </location>
</feature>
<dbReference type="OrthoDB" id="5987198at2759"/>
<dbReference type="GO" id="GO:0004672">
    <property type="term" value="F:protein kinase activity"/>
    <property type="evidence" value="ECO:0007669"/>
    <property type="project" value="InterPro"/>
</dbReference>
<reference evidence="2 3" key="1">
    <citation type="journal article" date="2016" name="Mol. Biol. Evol.">
        <title>Comparative Genomics of Early-Diverging Mushroom-Forming Fungi Provides Insights into the Origins of Lignocellulose Decay Capabilities.</title>
        <authorList>
            <person name="Nagy L.G."/>
            <person name="Riley R."/>
            <person name="Tritt A."/>
            <person name="Adam C."/>
            <person name="Daum C."/>
            <person name="Floudas D."/>
            <person name="Sun H."/>
            <person name="Yadav J.S."/>
            <person name="Pangilinan J."/>
            <person name="Larsson K.H."/>
            <person name="Matsuura K."/>
            <person name="Barry K."/>
            <person name="Labutti K."/>
            <person name="Kuo R."/>
            <person name="Ohm R.A."/>
            <person name="Bhattacharya S.S."/>
            <person name="Shirouzu T."/>
            <person name="Yoshinaga Y."/>
            <person name="Martin F.M."/>
            <person name="Grigoriev I.V."/>
            <person name="Hibbett D.S."/>
        </authorList>
    </citation>
    <scope>NUCLEOTIDE SEQUENCE [LARGE SCALE GENOMIC DNA]</scope>
    <source>
        <strain evidence="2 3">HHB14362 ss-1</strain>
    </source>
</reference>
<accession>A0A165V3J2</accession>
<dbReference type="InterPro" id="IPR000719">
    <property type="entry name" value="Prot_kinase_dom"/>
</dbReference>
<dbReference type="Gene3D" id="1.10.510.10">
    <property type="entry name" value="Transferase(Phosphotransferase) domain 1"/>
    <property type="match status" value="1"/>
</dbReference>
<dbReference type="STRING" id="1314782.A0A165V3J2"/>
<gene>
    <name evidence="2" type="ORF">NEOLEDRAFT_1128667</name>
</gene>
<dbReference type="EMBL" id="KV425555">
    <property type="protein sequence ID" value="KZT29105.1"/>
    <property type="molecule type" value="Genomic_DNA"/>
</dbReference>
<dbReference type="PROSITE" id="PS50011">
    <property type="entry name" value="PROTEIN_KINASE_DOM"/>
    <property type="match status" value="1"/>
</dbReference>
<dbReference type="GO" id="GO:0005524">
    <property type="term" value="F:ATP binding"/>
    <property type="evidence" value="ECO:0007669"/>
    <property type="project" value="InterPro"/>
</dbReference>
<dbReference type="SUPFAM" id="SSF56112">
    <property type="entry name" value="Protein kinase-like (PK-like)"/>
    <property type="match status" value="1"/>
</dbReference>
<dbReference type="SMART" id="SM00220">
    <property type="entry name" value="S_TKc"/>
    <property type="match status" value="1"/>
</dbReference>
<dbReference type="AlphaFoldDB" id="A0A165V3J2"/>
<evidence type="ECO:0000313" key="3">
    <source>
        <dbReference type="Proteomes" id="UP000076761"/>
    </source>
</evidence>